<dbReference type="GO" id="GO:0061630">
    <property type="term" value="F:ubiquitin protein ligase activity"/>
    <property type="evidence" value="ECO:0000318"/>
    <property type="project" value="GO_Central"/>
</dbReference>
<evidence type="ECO:0000313" key="2">
    <source>
        <dbReference type="EMBL" id="ESN97973.1"/>
    </source>
</evidence>
<proteinExistence type="predicted"/>
<reference evidence="3" key="3">
    <citation type="submission" date="2015-06" db="UniProtKB">
        <authorList>
            <consortium name="EnsemblMetazoa"/>
        </authorList>
    </citation>
    <scope>IDENTIFICATION</scope>
</reference>
<dbReference type="InParanoid" id="T1FC00"/>
<dbReference type="AlphaFoldDB" id="T1FC00"/>
<reference evidence="4" key="1">
    <citation type="submission" date="2012-12" db="EMBL/GenBank/DDBJ databases">
        <authorList>
            <person name="Hellsten U."/>
            <person name="Grimwood J."/>
            <person name="Chapman J.A."/>
            <person name="Shapiro H."/>
            <person name="Aerts A."/>
            <person name="Otillar R.P."/>
            <person name="Terry A.Y."/>
            <person name="Boore J.L."/>
            <person name="Simakov O."/>
            <person name="Marletaz F."/>
            <person name="Cho S.-J."/>
            <person name="Edsinger-Gonzales E."/>
            <person name="Havlak P."/>
            <person name="Kuo D.-H."/>
            <person name="Larsson T."/>
            <person name="Lv J."/>
            <person name="Arendt D."/>
            <person name="Savage R."/>
            <person name="Osoegawa K."/>
            <person name="de Jong P."/>
            <person name="Lindberg D.R."/>
            <person name="Seaver E.C."/>
            <person name="Weisblat D.A."/>
            <person name="Putnam N.H."/>
            <person name="Grigoriev I.V."/>
            <person name="Rokhsar D.S."/>
        </authorList>
    </citation>
    <scope>NUCLEOTIDE SEQUENCE</scope>
</reference>
<evidence type="ECO:0000256" key="1">
    <source>
        <dbReference type="SAM" id="SignalP"/>
    </source>
</evidence>
<dbReference type="KEGG" id="hro:HELRODRAFT_177644"/>
<organism evidence="3 4">
    <name type="scientific">Helobdella robusta</name>
    <name type="common">Californian leech</name>
    <dbReference type="NCBI Taxonomy" id="6412"/>
    <lineage>
        <taxon>Eukaryota</taxon>
        <taxon>Metazoa</taxon>
        <taxon>Spiralia</taxon>
        <taxon>Lophotrochozoa</taxon>
        <taxon>Annelida</taxon>
        <taxon>Clitellata</taxon>
        <taxon>Hirudinea</taxon>
        <taxon>Rhynchobdellida</taxon>
        <taxon>Glossiphoniidae</taxon>
        <taxon>Helobdella</taxon>
    </lineage>
</organism>
<dbReference type="RefSeq" id="XP_009024039.1">
    <property type="nucleotide sequence ID" value="XM_009025791.1"/>
</dbReference>
<keyword evidence="4" id="KW-1185">Reference proteome</keyword>
<reference evidence="2 4" key="2">
    <citation type="journal article" date="2013" name="Nature">
        <title>Insights into bilaterian evolution from three spiralian genomes.</title>
        <authorList>
            <person name="Simakov O."/>
            <person name="Marletaz F."/>
            <person name="Cho S.J."/>
            <person name="Edsinger-Gonzales E."/>
            <person name="Havlak P."/>
            <person name="Hellsten U."/>
            <person name="Kuo D.H."/>
            <person name="Larsson T."/>
            <person name="Lv J."/>
            <person name="Arendt D."/>
            <person name="Savage R."/>
            <person name="Osoegawa K."/>
            <person name="de Jong P."/>
            <person name="Grimwood J."/>
            <person name="Chapman J.A."/>
            <person name="Shapiro H."/>
            <person name="Aerts A."/>
            <person name="Otillar R.P."/>
            <person name="Terry A.Y."/>
            <person name="Boore J.L."/>
            <person name="Grigoriev I.V."/>
            <person name="Lindberg D.R."/>
            <person name="Seaver E.C."/>
            <person name="Weisblat D.A."/>
            <person name="Putnam N.H."/>
            <person name="Rokhsar D.S."/>
        </authorList>
    </citation>
    <scope>NUCLEOTIDE SEQUENCE</scope>
</reference>
<sequence length="251" mass="29208">MIFCYYVLAVVTLTAIQCFAISCPKEFHVVFQPHLHGFYKNLNLHLKNENQTICVYTQKRFGGLMVGVKTRDALGEYILWHGNFLHEHQYYGLEKSGSAATAELKLQDVNCIFKIRREEDPDETVIKLFEKAWRRQLITEELLSFFAENSYENKLITSTLEELNVFPNLLTEHIDDGDDELPAAQNLDDANDDIFFNKFDDDEDDDDYEDLYDYNSEVVDENSRGNNNINNDDVKVRQMIEDITARFSSTE</sequence>
<evidence type="ECO:0000313" key="3">
    <source>
        <dbReference type="EnsemblMetazoa" id="HelroP177644"/>
    </source>
</evidence>
<dbReference type="CTD" id="20206349"/>
<dbReference type="EnsemblMetazoa" id="HelroT177644">
    <property type="protein sequence ID" value="HelroP177644"/>
    <property type="gene ID" value="HelroG177644"/>
</dbReference>
<dbReference type="EMBL" id="KB097269">
    <property type="protein sequence ID" value="ESN97973.1"/>
    <property type="molecule type" value="Genomic_DNA"/>
</dbReference>
<evidence type="ECO:0000313" key="4">
    <source>
        <dbReference type="Proteomes" id="UP000015101"/>
    </source>
</evidence>
<feature type="signal peptide" evidence="1">
    <location>
        <begin position="1"/>
        <end position="20"/>
    </location>
</feature>
<dbReference type="GeneID" id="20206349"/>
<accession>T1FC00</accession>
<dbReference type="HOGENOM" id="CLU_1108123_0_0_1"/>
<protein>
    <submittedName>
        <fullName evidence="2 3">Uncharacterized protein</fullName>
    </submittedName>
</protein>
<dbReference type="GO" id="GO:0005654">
    <property type="term" value="C:nucleoplasm"/>
    <property type="evidence" value="ECO:0000318"/>
    <property type="project" value="GO_Central"/>
</dbReference>
<name>T1FC00_HELRO</name>
<feature type="chain" id="PRO_5010980494" evidence="1">
    <location>
        <begin position="21"/>
        <end position="251"/>
    </location>
</feature>
<dbReference type="GO" id="GO:0007219">
    <property type="term" value="P:Notch signaling pathway"/>
    <property type="evidence" value="ECO:0000318"/>
    <property type="project" value="GO_Central"/>
</dbReference>
<dbReference type="GO" id="GO:0016567">
    <property type="term" value="P:protein ubiquitination"/>
    <property type="evidence" value="ECO:0000318"/>
    <property type="project" value="GO_Central"/>
</dbReference>
<dbReference type="EMBL" id="AMQM01006116">
    <property type="status" value="NOT_ANNOTATED_CDS"/>
    <property type="molecule type" value="Genomic_DNA"/>
</dbReference>
<gene>
    <name evidence="3" type="primary">20206349</name>
    <name evidence="2" type="ORF">HELRODRAFT_177644</name>
</gene>
<dbReference type="Proteomes" id="UP000015101">
    <property type="component" value="Unassembled WGS sequence"/>
</dbReference>
<keyword evidence="1" id="KW-0732">Signal</keyword>